<name>A0A0A1T422_9HYPO</name>
<proteinExistence type="predicted"/>
<dbReference type="Gene3D" id="3.40.630.30">
    <property type="match status" value="1"/>
</dbReference>
<dbReference type="PANTHER" id="PTHR43792">
    <property type="entry name" value="GNAT FAMILY, PUTATIVE (AFU_ORTHOLOGUE AFUA_3G00765)-RELATED-RELATED"/>
    <property type="match status" value="1"/>
</dbReference>
<feature type="domain" description="N-acetyltransferase" evidence="1">
    <location>
        <begin position="10"/>
        <end position="180"/>
    </location>
</feature>
<evidence type="ECO:0000313" key="3">
    <source>
        <dbReference type="Proteomes" id="UP000039046"/>
    </source>
</evidence>
<sequence>MQPTLQTTRLTLVPLTEEHLPLIIRLNGSPEVMQFIDTKPHTADQATAEFRERMSQGQPIPGLGVWAGSMDGKLVGWWSVAPIKAEDGTFSRQTGLLGYRLLPEIWRQGLAKEGAKEVIRHAFEDVGLLEITAETMAINAGSRATMTSCGLKYVRTFYLEFDDPIPGTELGEVEYRITRQEWQG</sequence>
<reference evidence="2 3" key="1">
    <citation type="journal article" date="2015" name="Genome Announc.">
        <title>Draft Genome Sequence and Gene Annotation of the Entomopathogenic Fungus Verticillium hemipterigenum.</title>
        <authorList>
            <person name="Horn F."/>
            <person name="Habel A."/>
            <person name="Scharf D.H."/>
            <person name="Dworschak J."/>
            <person name="Brakhage A.A."/>
            <person name="Guthke R."/>
            <person name="Hertweck C."/>
            <person name="Linde J."/>
        </authorList>
    </citation>
    <scope>NUCLEOTIDE SEQUENCE [LARGE SCALE GENOMIC DNA]</scope>
</reference>
<dbReference type="HOGENOM" id="CLU_013985_3_1_1"/>
<dbReference type="PROSITE" id="PS51186">
    <property type="entry name" value="GNAT"/>
    <property type="match status" value="1"/>
</dbReference>
<evidence type="ECO:0000313" key="2">
    <source>
        <dbReference type="EMBL" id="CEJ80069.1"/>
    </source>
</evidence>
<dbReference type="OrthoDB" id="630895at2759"/>
<dbReference type="SUPFAM" id="SSF55729">
    <property type="entry name" value="Acyl-CoA N-acyltransferases (Nat)"/>
    <property type="match status" value="1"/>
</dbReference>
<dbReference type="Pfam" id="PF13302">
    <property type="entry name" value="Acetyltransf_3"/>
    <property type="match status" value="1"/>
</dbReference>
<dbReference type="InterPro" id="IPR016181">
    <property type="entry name" value="Acyl_CoA_acyltransferase"/>
</dbReference>
<protein>
    <recommendedName>
        <fullName evidence="1">N-acetyltransferase domain-containing protein</fullName>
    </recommendedName>
</protein>
<dbReference type="Proteomes" id="UP000039046">
    <property type="component" value="Unassembled WGS sequence"/>
</dbReference>
<keyword evidence="3" id="KW-1185">Reference proteome</keyword>
<dbReference type="STRING" id="1531966.A0A0A1T422"/>
<gene>
    <name evidence="2" type="ORF">VHEMI00274</name>
</gene>
<dbReference type="InterPro" id="IPR000182">
    <property type="entry name" value="GNAT_dom"/>
</dbReference>
<dbReference type="AlphaFoldDB" id="A0A0A1T422"/>
<accession>A0A0A1T422</accession>
<dbReference type="PANTHER" id="PTHR43792:SF16">
    <property type="entry name" value="N-ACETYLTRANSFERASE DOMAIN-CONTAINING PROTEIN"/>
    <property type="match status" value="1"/>
</dbReference>
<organism evidence="2 3">
    <name type="scientific">[Torrubiella] hemipterigena</name>
    <dbReference type="NCBI Taxonomy" id="1531966"/>
    <lineage>
        <taxon>Eukaryota</taxon>
        <taxon>Fungi</taxon>
        <taxon>Dikarya</taxon>
        <taxon>Ascomycota</taxon>
        <taxon>Pezizomycotina</taxon>
        <taxon>Sordariomycetes</taxon>
        <taxon>Hypocreomycetidae</taxon>
        <taxon>Hypocreales</taxon>
        <taxon>Clavicipitaceae</taxon>
        <taxon>Clavicipitaceae incertae sedis</taxon>
        <taxon>'Torrubiella' clade</taxon>
    </lineage>
</organism>
<dbReference type="InterPro" id="IPR051531">
    <property type="entry name" value="N-acetyltransferase"/>
</dbReference>
<dbReference type="GO" id="GO:0016747">
    <property type="term" value="F:acyltransferase activity, transferring groups other than amino-acyl groups"/>
    <property type="evidence" value="ECO:0007669"/>
    <property type="project" value="InterPro"/>
</dbReference>
<dbReference type="EMBL" id="CDHN01000001">
    <property type="protein sequence ID" value="CEJ80069.1"/>
    <property type="molecule type" value="Genomic_DNA"/>
</dbReference>
<evidence type="ECO:0000259" key="1">
    <source>
        <dbReference type="PROSITE" id="PS51186"/>
    </source>
</evidence>